<dbReference type="InterPro" id="IPR011006">
    <property type="entry name" value="CheY-like_superfamily"/>
</dbReference>
<dbReference type="Gene3D" id="1.10.287.130">
    <property type="match status" value="1"/>
</dbReference>
<sequence length="815" mass="89569">MSPARASGVKLRAYILLFLLIFGLMPLILAALINLPLVLDRTALFYQRAYLQNLRADFRDLDQHLASRHEMIRFLAKLPEPGLILGARGESDQIDPARARYTTWINQILADQHDVIQILFVDAEGQERFWLVRDAHTQEWRPTAQPPQVPNRQFIDAGLRSQAGAVMVSRIRVDARTGVDDPRRLMTLNLVSRIGGEHGDPEPGVVVLTIDVGGLAQFYRNTLWVNHDGSYLRPGRPAGGQPEAFETFPGLAAIFAEGKLALWKGGQGRQMLWVPMFLTEDGFPLWVGRVVDPSPLDAFRNELIVRVLTIIAVLVLAVMGLARWIAARVEHFGHELLGGIQRILHDGQPLRFSWTGPRELRELGERLTELAATHAEHLRAARAHTRELEQSNRYKSQFLANVSHELRTPLNSILLLSKMLGAEGNGLSPIQRRQAQVIHEAGRDLRALIDDILDISRIESGRLSLNPEPVELRPMLEDLIELFSPQLADKSVELSLLMEPGAPESIRTDRDKLRQILKNFLANAIKFTERGEVRVEVGTRAESVRPLVLSVLDTGIGIPPDKQEIIFEAFQQADGSTRRRYGGTGLGLAISRELATLLGGVIEVESTPGVGSRFSLLLPLSLSPDAESPAPEIRPESVPVASGPLDAVDGDAGEVEVNSESLSEPGAPWVLIIERDVRTLVRLTSELSRRGLRVQTAADLDEALETLREEGEGCALVLLAAQVSTETTCDTIQALLAETLGPHPAVAVMGTPESDPRLDDCLVGGAVARLDKPVESEALTALLVQVLGRAASEPLEPLSDEHGRASARRQATERT</sequence>
<protein>
    <recommendedName>
        <fullName evidence="3">histidine kinase</fullName>
        <ecNumber evidence="3">2.7.13.3</ecNumber>
    </recommendedName>
</protein>
<keyword evidence="10" id="KW-0902">Two-component regulatory system</keyword>
<dbReference type="PANTHER" id="PTHR43711:SF26">
    <property type="entry name" value="SENSOR HISTIDINE KINASE RCSC"/>
    <property type="match status" value="1"/>
</dbReference>
<dbReference type="SMART" id="SM00387">
    <property type="entry name" value="HATPase_c"/>
    <property type="match status" value="1"/>
</dbReference>
<evidence type="ECO:0000259" key="14">
    <source>
        <dbReference type="PROSITE" id="PS50109"/>
    </source>
</evidence>
<dbReference type="SUPFAM" id="SSF103190">
    <property type="entry name" value="Sensory domain-like"/>
    <property type="match status" value="1"/>
</dbReference>
<evidence type="ECO:0000256" key="7">
    <source>
        <dbReference type="ARBA" id="ARBA00022692"/>
    </source>
</evidence>
<comment type="catalytic activity">
    <reaction evidence="1">
        <text>ATP + protein L-histidine = ADP + protein N-phospho-L-histidine.</text>
        <dbReference type="EC" id="2.7.13.3"/>
    </reaction>
</comment>
<comment type="caution">
    <text evidence="11">Lacks conserved residue(s) required for the propagation of feature annotation.</text>
</comment>
<keyword evidence="17" id="KW-1185">Reference proteome</keyword>
<feature type="domain" description="Histidine kinase" evidence="14">
    <location>
        <begin position="401"/>
        <end position="622"/>
    </location>
</feature>
<name>A0ABN6GD25_9GAMM</name>
<keyword evidence="4" id="KW-1003">Cell membrane</keyword>
<dbReference type="RefSeq" id="WP_213378855.1">
    <property type="nucleotide sequence ID" value="NZ_AP024563.1"/>
</dbReference>
<proteinExistence type="predicted"/>
<keyword evidence="5" id="KW-0597">Phosphoprotein</keyword>
<evidence type="ECO:0000259" key="15">
    <source>
        <dbReference type="PROSITE" id="PS50110"/>
    </source>
</evidence>
<dbReference type="PROSITE" id="PS50109">
    <property type="entry name" value="HIS_KIN"/>
    <property type="match status" value="1"/>
</dbReference>
<dbReference type="Pfam" id="PF00512">
    <property type="entry name" value="HisKA"/>
    <property type="match status" value="1"/>
</dbReference>
<dbReference type="InterPro" id="IPR036097">
    <property type="entry name" value="HisK_dim/P_sf"/>
</dbReference>
<dbReference type="CDD" id="cd00082">
    <property type="entry name" value="HisKA"/>
    <property type="match status" value="1"/>
</dbReference>
<dbReference type="InterPro" id="IPR001789">
    <property type="entry name" value="Sig_transdc_resp-reg_receiver"/>
</dbReference>
<dbReference type="PANTHER" id="PTHR43711">
    <property type="entry name" value="TWO-COMPONENT HISTIDINE KINASE"/>
    <property type="match status" value="1"/>
</dbReference>
<evidence type="ECO:0000256" key="13">
    <source>
        <dbReference type="SAM" id="Phobius"/>
    </source>
</evidence>
<evidence type="ECO:0000256" key="6">
    <source>
        <dbReference type="ARBA" id="ARBA00022679"/>
    </source>
</evidence>
<dbReference type="InterPro" id="IPR005467">
    <property type="entry name" value="His_kinase_dom"/>
</dbReference>
<evidence type="ECO:0000256" key="11">
    <source>
        <dbReference type="PROSITE-ProRule" id="PRU00169"/>
    </source>
</evidence>
<dbReference type="Gene3D" id="3.30.450.20">
    <property type="entry name" value="PAS domain"/>
    <property type="match status" value="1"/>
</dbReference>
<evidence type="ECO:0000256" key="10">
    <source>
        <dbReference type="ARBA" id="ARBA00023012"/>
    </source>
</evidence>
<dbReference type="SMART" id="SM00388">
    <property type="entry name" value="HisKA"/>
    <property type="match status" value="1"/>
</dbReference>
<dbReference type="Gene3D" id="3.40.50.2300">
    <property type="match status" value="1"/>
</dbReference>
<dbReference type="CDD" id="cd16922">
    <property type="entry name" value="HATPase_EvgS-ArcB-TorS-like"/>
    <property type="match status" value="1"/>
</dbReference>
<keyword evidence="8" id="KW-0418">Kinase</keyword>
<dbReference type="EC" id="2.7.13.3" evidence="3"/>
<feature type="transmembrane region" description="Helical" evidence="13">
    <location>
        <begin position="12"/>
        <end position="39"/>
    </location>
</feature>
<dbReference type="InterPro" id="IPR003594">
    <property type="entry name" value="HATPase_dom"/>
</dbReference>
<evidence type="ECO:0000256" key="2">
    <source>
        <dbReference type="ARBA" id="ARBA00004651"/>
    </source>
</evidence>
<dbReference type="InterPro" id="IPR036890">
    <property type="entry name" value="HATPase_C_sf"/>
</dbReference>
<keyword evidence="6" id="KW-0808">Transferase</keyword>
<feature type="domain" description="Response regulatory" evidence="15">
    <location>
        <begin position="669"/>
        <end position="787"/>
    </location>
</feature>
<evidence type="ECO:0000256" key="12">
    <source>
        <dbReference type="SAM" id="MobiDB-lite"/>
    </source>
</evidence>
<dbReference type="EMBL" id="AP024563">
    <property type="protein sequence ID" value="BCU07784.1"/>
    <property type="molecule type" value="Genomic_DNA"/>
</dbReference>
<keyword evidence="13" id="KW-0472">Membrane</keyword>
<evidence type="ECO:0000256" key="1">
    <source>
        <dbReference type="ARBA" id="ARBA00000085"/>
    </source>
</evidence>
<evidence type="ECO:0000256" key="3">
    <source>
        <dbReference type="ARBA" id="ARBA00012438"/>
    </source>
</evidence>
<evidence type="ECO:0000313" key="16">
    <source>
        <dbReference type="EMBL" id="BCU07784.1"/>
    </source>
</evidence>
<feature type="region of interest" description="Disordered" evidence="12">
    <location>
        <begin position="794"/>
        <end position="815"/>
    </location>
</feature>
<dbReference type="InterPro" id="IPR003661">
    <property type="entry name" value="HisK_dim/P_dom"/>
</dbReference>
<keyword evidence="7 13" id="KW-0812">Transmembrane</keyword>
<comment type="subcellular location">
    <subcellularLocation>
        <location evidence="2">Cell membrane</location>
        <topology evidence="2">Multi-pass membrane protein</topology>
    </subcellularLocation>
</comment>
<dbReference type="InterPro" id="IPR004358">
    <property type="entry name" value="Sig_transdc_His_kin-like_C"/>
</dbReference>
<dbReference type="SUPFAM" id="SSF52172">
    <property type="entry name" value="CheY-like"/>
    <property type="match status" value="1"/>
</dbReference>
<organism evidence="16 17">
    <name type="scientific">Allochromatium tepidum</name>
    <dbReference type="NCBI Taxonomy" id="553982"/>
    <lineage>
        <taxon>Bacteria</taxon>
        <taxon>Pseudomonadati</taxon>
        <taxon>Pseudomonadota</taxon>
        <taxon>Gammaproteobacteria</taxon>
        <taxon>Chromatiales</taxon>
        <taxon>Chromatiaceae</taxon>
        <taxon>Allochromatium</taxon>
    </lineage>
</organism>
<feature type="transmembrane region" description="Helical" evidence="13">
    <location>
        <begin position="303"/>
        <end position="326"/>
    </location>
</feature>
<evidence type="ECO:0000256" key="9">
    <source>
        <dbReference type="ARBA" id="ARBA00022989"/>
    </source>
</evidence>
<evidence type="ECO:0000313" key="17">
    <source>
        <dbReference type="Proteomes" id="UP000680679"/>
    </source>
</evidence>
<gene>
    <name evidence="16" type="ORF">Atep_24610</name>
</gene>
<dbReference type="Proteomes" id="UP000680679">
    <property type="component" value="Chromosome"/>
</dbReference>
<feature type="compositionally biased region" description="Basic and acidic residues" evidence="12">
    <location>
        <begin position="799"/>
        <end position="815"/>
    </location>
</feature>
<dbReference type="PRINTS" id="PR00344">
    <property type="entry name" value="BCTRLSENSOR"/>
</dbReference>
<dbReference type="Gene3D" id="3.30.565.10">
    <property type="entry name" value="Histidine kinase-like ATPase, C-terminal domain"/>
    <property type="match status" value="1"/>
</dbReference>
<dbReference type="PROSITE" id="PS50110">
    <property type="entry name" value="RESPONSE_REGULATORY"/>
    <property type="match status" value="1"/>
</dbReference>
<dbReference type="SUPFAM" id="SSF55874">
    <property type="entry name" value="ATPase domain of HSP90 chaperone/DNA topoisomerase II/histidine kinase"/>
    <property type="match status" value="1"/>
</dbReference>
<keyword evidence="9 13" id="KW-1133">Transmembrane helix</keyword>
<dbReference type="InterPro" id="IPR029151">
    <property type="entry name" value="Sensor-like_sf"/>
</dbReference>
<dbReference type="InterPro" id="IPR050736">
    <property type="entry name" value="Sensor_HK_Regulatory"/>
</dbReference>
<evidence type="ECO:0000256" key="5">
    <source>
        <dbReference type="ARBA" id="ARBA00022553"/>
    </source>
</evidence>
<reference evidence="16 17" key="1">
    <citation type="submission" date="2021-04" db="EMBL/GenBank/DDBJ databases">
        <title>Complete genome sequencing of Allochromatium tepidum strain NZ.</title>
        <authorList>
            <person name="Tsukatani Y."/>
            <person name="Mori H."/>
        </authorList>
    </citation>
    <scope>NUCLEOTIDE SEQUENCE [LARGE SCALE GENOMIC DNA]</scope>
    <source>
        <strain evidence="16 17">NZ</strain>
    </source>
</reference>
<evidence type="ECO:0000256" key="8">
    <source>
        <dbReference type="ARBA" id="ARBA00022777"/>
    </source>
</evidence>
<dbReference type="SUPFAM" id="SSF47384">
    <property type="entry name" value="Homodimeric domain of signal transducing histidine kinase"/>
    <property type="match status" value="1"/>
</dbReference>
<evidence type="ECO:0000256" key="4">
    <source>
        <dbReference type="ARBA" id="ARBA00022475"/>
    </source>
</evidence>
<dbReference type="Pfam" id="PF02518">
    <property type="entry name" value="HATPase_c"/>
    <property type="match status" value="1"/>
</dbReference>
<accession>A0ABN6GD25</accession>